<evidence type="ECO:0000256" key="1">
    <source>
        <dbReference type="SAM" id="MobiDB-lite"/>
    </source>
</evidence>
<dbReference type="EMBL" id="BPQB01000143">
    <property type="protein sequence ID" value="GJF00268.1"/>
    <property type="molecule type" value="Genomic_DNA"/>
</dbReference>
<protein>
    <submittedName>
        <fullName evidence="2">Uncharacterized protein</fullName>
    </submittedName>
</protein>
<comment type="caution">
    <text evidence="2">The sequence shown here is derived from an EMBL/GenBank/DDBJ whole genome shotgun (WGS) entry which is preliminary data.</text>
</comment>
<reference evidence="2 3" key="1">
    <citation type="submission" date="2021-08" db="EMBL/GenBank/DDBJ databases">
        <title>Draft Genome Sequence of Phanerochaete sordida strain YK-624.</title>
        <authorList>
            <person name="Mori T."/>
            <person name="Dohra H."/>
            <person name="Suzuki T."/>
            <person name="Kawagishi H."/>
            <person name="Hirai H."/>
        </authorList>
    </citation>
    <scope>NUCLEOTIDE SEQUENCE [LARGE SCALE GENOMIC DNA]</scope>
    <source>
        <strain evidence="2 3">YK-624</strain>
    </source>
</reference>
<feature type="region of interest" description="Disordered" evidence="1">
    <location>
        <begin position="70"/>
        <end position="103"/>
    </location>
</feature>
<feature type="compositionally biased region" description="Low complexity" evidence="1">
    <location>
        <begin position="75"/>
        <end position="97"/>
    </location>
</feature>
<organism evidence="2 3">
    <name type="scientific">Phanerochaete sordida</name>
    <dbReference type="NCBI Taxonomy" id="48140"/>
    <lineage>
        <taxon>Eukaryota</taxon>
        <taxon>Fungi</taxon>
        <taxon>Dikarya</taxon>
        <taxon>Basidiomycota</taxon>
        <taxon>Agaricomycotina</taxon>
        <taxon>Agaricomycetes</taxon>
        <taxon>Polyporales</taxon>
        <taxon>Phanerochaetaceae</taxon>
        <taxon>Phanerochaete</taxon>
    </lineage>
</organism>
<name>A0A9P3GRP0_9APHY</name>
<proteinExistence type="predicted"/>
<evidence type="ECO:0000313" key="2">
    <source>
        <dbReference type="EMBL" id="GJF00268.1"/>
    </source>
</evidence>
<dbReference type="AlphaFoldDB" id="A0A9P3GRP0"/>
<dbReference type="OrthoDB" id="3233731at2759"/>
<evidence type="ECO:0000313" key="3">
    <source>
        <dbReference type="Proteomes" id="UP000703269"/>
    </source>
</evidence>
<keyword evidence="3" id="KW-1185">Reference proteome</keyword>
<accession>A0A9P3GRP0</accession>
<gene>
    <name evidence="2" type="ORF">PsYK624_165520</name>
</gene>
<sequence>MTYPSVAQEAIAQAPLYPFLSQPPPQKQWPVQPLPPLPVQVSASPARPLPGRRRSATIAAITAWRADVHPGTPAACSPRRSPVSCRRASLSRRPSLGSGRGTPGSVCTITPSVIDPKEHDFAALGYTSFCIRFPGTPISPELLEPTAPPFSSAKRTLRPIRSLASLSLKPLKRARSARIPSSPQWSPAHASADFKRSRALSSAAIAKGKKSKYAKFHPAPLSNDLALAQLLDGGSTEYNVKRYARKQAKADGAVKVEGQLVGVGDVWRDGAGGVWRDQDEEMEFAHLLGDAELMNDWVRFGSPTASERRDSVSTQDSDLHPSYAMDTEADVNDDLASFSQTVKPGLSVLAIPARSRRSAKHLRKPEFLLGVFPAPCSPQVSPASYAMYAGTARPKGKARRRPAPLTLAPVSPARQVATNPDTDEDALRADFLVDSFRPRPRLGRSQLLSPRAAATRHAVYAVPRQLAAKPTLVNMRGFLKATLGSRKVCAA</sequence>
<dbReference type="Proteomes" id="UP000703269">
    <property type="component" value="Unassembled WGS sequence"/>
</dbReference>